<gene>
    <name evidence="1" type="ORF">HPB50_008170</name>
</gene>
<comment type="caution">
    <text evidence="1">The sequence shown here is derived from an EMBL/GenBank/DDBJ whole genome shotgun (WGS) entry which is preliminary data.</text>
</comment>
<evidence type="ECO:0000313" key="2">
    <source>
        <dbReference type="Proteomes" id="UP000821845"/>
    </source>
</evidence>
<dbReference type="EMBL" id="CM023481">
    <property type="protein sequence ID" value="KAH6945384.1"/>
    <property type="molecule type" value="Genomic_DNA"/>
</dbReference>
<keyword evidence="2" id="KW-1185">Reference proteome</keyword>
<protein>
    <submittedName>
        <fullName evidence="1">Uncharacterized protein</fullName>
    </submittedName>
</protein>
<organism evidence="1 2">
    <name type="scientific">Hyalomma asiaticum</name>
    <name type="common">Tick</name>
    <dbReference type="NCBI Taxonomy" id="266040"/>
    <lineage>
        <taxon>Eukaryota</taxon>
        <taxon>Metazoa</taxon>
        <taxon>Ecdysozoa</taxon>
        <taxon>Arthropoda</taxon>
        <taxon>Chelicerata</taxon>
        <taxon>Arachnida</taxon>
        <taxon>Acari</taxon>
        <taxon>Parasitiformes</taxon>
        <taxon>Ixodida</taxon>
        <taxon>Ixodoidea</taxon>
        <taxon>Ixodidae</taxon>
        <taxon>Hyalomminae</taxon>
        <taxon>Hyalomma</taxon>
    </lineage>
</organism>
<reference evidence="1" key="1">
    <citation type="submission" date="2020-05" db="EMBL/GenBank/DDBJ databases">
        <title>Large-scale comparative analyses of tick genomes elucidate their genetic diversity and vector capacities.</title>
        <authorList>
            <person name="Jia N."/>
            <person name="Wang J."/>
            <person name="Shi W."/>
            <person name="Du L."/>
            <person name="Sun Y."/>
            <person name="Zhan W."/>
            <person name="Jiang J."/>
            <person name="Wang Q."/>
            <person name="Zhang B."/>
            <person name="Ji P."/>
            <person name="Sakyi L.B."/>
            <person name="Cui X."/>
            <person name="Yuan T."/>
            <person name="Jiang B."/>
            <person name="Yang W."/>
            <person name="Lam T.T.-Y."/>
            <person name="Chang Q."/>
            <person name="Ding S."/>
            <person name="Wang X."/>
            <person name="Zhu J."/>
            <person name="Ruan X."/>
            <person name="Zhao L."/>
            <person name="Wei J."/>
            <person name="Que T."/>
            <person name="Du C."/>
            <person name="Cheng J."/>
            <person name="Dai P."/>
            <person name="Han X."/>
            <person name="Huang E."/>
            <person name="Gao Y."/>
            <person name="Liu J."/>
            <person name="Shao H."/>
            <person name="Ye R."/>
            <person name="Li L."/>
            <person name="Wei W."/>
            <person name="Wang X."/>
            <person name="Wang C."/>
            <person name="Yang T."/>
            <person name="Huo Q."/>
            <person name="Li W."/>
            <person name="Guo W."/>
            <person name="Chen H."/>
            <person name="Zhou L."/>
            <person name="Ni X."/>
            <person name="Tian J."/>
            <person name="Zhou Y."/>
            <person name="Sheng Y."/>
            <person name="Liu T."/>
            <person name="Pan Y."/>
            <person name="Xia L."/>
            <person name="Li J."/>
            <person name="Zhao F."/>
            <person name="Cao W."/>
        </authorList>
    </citation>
    <scope>NUCLEOTIDE SEQUENCE</scope>
    <source>
        <strain evidence="1">Hyas-2018</strain>
    </source>
</reference>
<accession>A0ACB7TKK6</accession>
<sequence length="185" mass="21059">MKTTSSETRTTQHTGLTKTPYHGPYSCQILLLAGSKEELFEKRGSKRVPRTVINTSDVEVEEENIDFQLPAAHSRQTLKQAITNKDKKMKLVRQEEWQRREPYDEVIKERNELRQIAATMTEKMNAKLSASTTSEWEGSEVDEGPSRDVNAHTLHSEPSSTPLEPIDKEIMAAKTGSWFRGSARR</sequence>
<proteinExistence type="predicted"/>
<name>A0ACB7TKK6_HYAAI</name>
<evidence type="ECO:0000313" key="1">
    <source>
        <dbReference type="EMBL" id="KAH6945384.1"/>
    </source>
</evidence>
<dbReference type="Proteomes" id="UP000821845">
    <property type="component" value="Chromosome 1"/>
</dbReference>